<evidence type="ECO:0000256" key="4">
    <source>
        <dbReference type="ARBA" id="ARBA00022475"/>
    </source>
</evidence>
<dbReference type="InterPro" id="IPR011029">
    <property type="entry name" value="DEATH-like_dom_sf"/>
</dbReference>
<keyword evidence="10" id="KW-0067">ATP-binding</keyword>
<dbReference type="SUPFAM" id="SSF47986">
    <property type="entry name" value="DEATH domain"/>
    <property type="match status" value="2"/>
</dbReference>
<dbReference type="GO" id="GO:0005524">
    <property type="term" value="F:ATP binding"/>
    <property type="evidence" value="ECO:0007669"/>
    <property type="project" value="UniProtKB-KW"/>
</dbReference>
<dbReference type="Gene3D" id="1.10.533.10">
    <property type="entry name" value="Death Domain, Fas"/>
    <property type="match status" value="2"/>
</dbReference>
<sequence length="922" mass="101004">MGAQRLVQGQREELLRALCSGGSAEGLESVVDLLLAWDVLLWEDQQGLSVPGRAVCAGARGLLDLACAKGETACALLLAALSQALRRDRPRLVRRLRGGVAAALRALLESGSFTVYDCDEVQLLLYTPAQQARRLLDLVQSKGESAALVLVQHIQQTVDSPTAPDQEELPAECLLYQKKLRSSLSAQSQFLSTYGGTGNLSLDDIYTEGLLEVAQGSGEAQQPLGLEDILGLVGTLNEEADTVLVSGEAGSGKSTLLQRLHLLWAPLLLARPGQDLLFQFVLDHPHTVLFTFDGVDEFRLAFSDERRHCSPAEPAPVATLLFNLLQGSLMSGARKVATSRPEAVTPPLRRYLRKEVSLRGFSAEGIDCFVRKHHSDPGMAARVLGSLRSNTALFSLCHIPVFCWIVSQCSGELLGYGSGSPRTITDVYLMVLQHFLQRWSSGHLRVGSGWVQGNVGTAMHLGQLALGGLESSRYTFSGAKLQRCGVTEEDICAGFLIHSKDLSSPDSKHYEFLHVTMQCFFAALFIVLNNDMDCSTILNLFQARRRLNSVLARVCLGPCLSASCLPEGVQEGGVEEAERLNLQLTATFVSGLLSRRHRDLLLQACPGPTLEMKYRQVVRALSQGMGKHFRSIPRPVQGEKKSMHAMPEFVWLIKCIYEIQESCIAKNAVAKLKVEHLKLTYCSIGPVECTALAYVLQHLTSCVGLQLDYNSVGDVGVEQLLPCLDICHSIYLRHNNISDEGISKLIEKGIRCENLKKIALFNNKLTDACTQQFADLLKKRHNFLSLRLGNNYITAVGAEQLAEGLRCNRSLKYLGLWGNKVKDQGAEALAQALQGSTSLVWLSLVDNGIGSSGAHALAGLIESSDMLEELWLSKNCITREGVEYLLQALQKNTSVKAVWLRGNELSPEDIEEVSQRESRLTF</sequence>
<dbReference type="InterPro" id="IPR041267">
    <property type="entry name" value="NLRP_HD2"/>
</dbReference>
<keyword evidence="13" id="KW-0472">Membrane</keyword>
<evidence type="ECO:0000259" key="17">
    <source>
        <dbReference type="PROSITE" id="PS50209"/>
    </source>
</evidence>
<dbReference type="Proteomes" id="UP001221898">
    <property type="component" value="Unassembled WGS sequence"/>
</dbReference>
<dbReference type="PANTHER" id="PTHR24106">
    <property type="entry name" value="NACHT, LRR AND CARD DOMAINS-CONTAINING"/>
    <property type="match status" value="1"/>
</dbReference>
<comment type="similarity">
    <text evidence="16">Belongs to the NOD1-NOD2 family.</text>
</comment>
<evidence type="ECO:0000256" key="7">
    <source>
        <dbReference type="ARBA" id="ARBA00022614"/>
    </source>
</evidence>
<dbReference type="Pfam" id="PF17779">
    <property type="entry name" value="WHD_NOD2"/>
    <property type="match status" value="1"/>
</dbReference>
<keyword evidence="6" id="KW-0399">Innate immunity</keyword>
<evidence type="ECO:0000256" key="6">
    <source>
        <dbReference type="ARBA" id="ARBA00022588"/>
    </source>
</evidence>
<dbReference type="PROSITE" id="PS50209">
    <property type="entry name" value="CARD"/>
    <property type="match status" value="2"/>
</dbReference>
<evidence type="ECO:0000313" key="19">
    <source>
        <dbReference type="Proteomes" id="UP001221898"/>
    </source>
</evidence>
<dbReference type="InterPro" id="IPR027417">
    <property type="entry name" value="P-loop_NTPase"/>
</dbReference>
<dbReference type="SUPFAM" id="SSF52047">
    <property type="entry name" value="RNI-like"/>
    <property type="match status" value="1"/>
</dbReference>
<dbReference type="GO" id="GO:0016323">
    <property type="term" value="C:basolateral plasma membrane"/>
    <property type="evidence" value="ECO:0007669"/>
    <property type="project" value="UniProtKB-SubCell"/>
</dbReference>
<keyword evidence="8" id="KW-0677">Repeat</keyword>
<dbReference type="AlphaFoldDB" id="A0AAD7T2J9"/>
<dbReference type="GO" id="GO:0045087">
    <property type="term" value="P:innate immune response"/>
    <property type="evidence" value="ECO:0007669"/>
    <property type="project" value="UniProtKB-KW"/>
</dbReference>
<gene>
    <name evidence="18" type="ORF">AAFF_G00104300</name>
</gene>
<evidence type="ECO:0000256" key="2">
    <source>
        <dbReference type="ARBA" id="ARBA00004193"/>
    </source>
</evidence>
<evidence type="ECO:0000256" key="9">
    <source>
        <dbReference type="ARBA" id="ARBA00022741"/>
    </source>
</evidence>
<evidence type="ECO:0000256" key="11">
    <source>
        <dbReference type="ARBA" id="ARBA00022843"/>
    </source>
</evidence>
<dbReference type="Pfam" id="PF00619">
    <property type="entry name" value="CARD"/>
    <property type="match status" value="1"/>
</dbReference>
<comment type="caution">
    <text evidence="18">The sequence shown here is derived from an EMBL/GenBank/DDBJ whole genome shotgun (WGS) entry which is preliminary data.</text>
</comment>
<keyword evidence="5" id="KW-0963">Cytoplasm</keyword>
<keyword evidence="14" id="KW-0564">Palmitate</keyword>
<dbReference type="Gene3D" id="3.80.10.10">
    <property type="entry name" value="Ribonuclease Inhibitor"/>
    <property type="match status" value="1"/>
</dbReference>
<dbReference type="GO" id="GO:0005737">
    <property type="term" value="C:cytoplasm"/>
    <property type="evidence" value="ECO:0007669"/>
    <property type="project" value="UniProtKB-SubCell"/>
</dbReference>
<dbReference type="InterPro" id="IPR001611">
    <property type="entry name" value="Leu-rich_rpt"/>
</dbReference>
<evidence type="ECO:0000313" key="18">
    <source>
        <dbReference type="EMBL" id="KAJ8412848.1"/>
    </source>
</evidence>
<dbReference type="InterPro" id="IPR001315">
    <property type="entry name" value="CARD"/>
</dbReference>
<dbReference type="GO" id="GO:0042981">
    <property type="term" value="P:regulation of apoptotic process"/>
    <property type="evidence" value="ECO:0007669"/>
    <property type="project" value="InterPro"/>
</dbReference>
<dbReference type="Pfam" id="PF13516">
    <property type="entry name" value="LRR_6"/>
    <property type="match status" value="4"/>
</dbReference>
<dbReference type="SMART" id="SM00368">
    <property type="entry name" value="LRR_RI"/>
    <property type="match status" value="7"/>
</dbReference>
<dbReference type="InterPro" id="IPR041075">
    <property type="entry name" value="NOD1/2_WH"/>
</dbReference>
<protein>
    <recommendedName>
        <fullName evidence="17">CARD domain-containing protein</fullName>
    </recommendedName>
</protein>
<comment type="subcellular location">
    <subcellularLocation>
        <location evidence="1">Basolateral cell membrane</location>
    </subcellularLocation>
    <subcellularLocation>
        <location evidence="2">Cell membrane</location>
        <topology evidence="2">Lipid-anchor</topology>
    </subcellularLocation>
    <subcellularLocation>
        <location evidence="3">Cytoplasm</location>
    </subcellularLocation>
</comment>
<keyword evidence="19" id="KW-1185">Reference proteome</keyword>
<keyword evidence="15" id="KW-0449">Lipoprotein</keyword>
<evidence type="ECO:0000256" key="5">
    <source>
        <dbReference type="ARBA" id="ARBA00022490"/>
    </source>
</evidence>
<accession>A0AAD7T2J9</accession>
<name>A0AAD7T2J9_9TELE</name>
<evidence type="ECO:0000256" key="1">
    <source>
        <dbReference type="ARBA" id="ARBA00004187"/>
    </source>
</evidence>
<feature type="domain" description="CARD" evidence="17">
    <location>
        <begin position="77"/>
        <end position="157"/>
    </location>
</feature>
<evidence type="ECO:0000256" key="12">
    <source>
        <dbReference type="ARBA" id="ARBA00022859"/>
    </source>
</evidence>
<evidence type="ECO:0000256" key="13">
    <source>
        <dbReference type="ARBA" id="ARBA00023136"/>
    </source>
</evidence>
<dbReference type="Pfam" id="PF05729">
    <property type="entry name" value="NACHT"/>
    <property type="match status" value="1"/>
</dbReference>
<dbReference type="InterPro" id="IPR007111">
    <property type="entry name" value="NACHT_NTPase"/>
</dbReference>
<dbReference type="InterPro" id="IPR051261">
    <property type="entry name" value="NLR"/>
</dbReference>
<keyword evidence="9" id="KW-0547">Nucleotide-binding</keyword>
<proteinExistence type="inferred from homology"/>
<evidence type="ECO:0000256" key="8">
    <source>
        <dbReference type="ARBA" id="ARBA00022737"/>
    </source>
</evidence>
<keyword evidence="12" id="KW-0391">Immunity</keyword>
<evidence type="ECO:0000256" key="14">
    <source>
        <dbReference type="ARBA" id="ARBA00023139"/>
    </source>
</evidence>
<reference evidence="18" key="1">
    <citation type="journal article" date="2023" name="Science">
        <title>Genome structures resolve the early diversification of teleost fishes.</title>
        <authorList>
            <person name="Parey E."/>
            <person name="Louis A."/>
            <person name="Montfort J."/>
            <person name="Bouchez O."/>
            <person name="Roques C."/>
            <person name="Iampietro C."/>
            <person name="Lluch J."/>
            <person name="Castinel A."/>
            <person name="Donnadieu C."/>
            <person name="Desvignes T."/>
            <person name="Floi Bucao C."/>
            <person name="Jouanno E."/>
            <person name="Wen M."/>
            <person name="Mejri S."/>
            <person name="Dirks R."/>
            <person name="Jansen H."/>
            <person name="Henkel C."/>
            <person name="Chen W.J."/>
            <person name="Zahm M."/>
            <person name="Cabau C."/>
            <person name="Klopp C."/>
            <person name="Thompson A.W."/>
            <person name="Robinson-Rechavi M."/>
            <person name="Braasch I."/>
            <person name="Lecointre G."/>
            <person name="Bobe J."/>
            <person name="Postlethwait J.H."/>
            <person name="Berthelot C."/>
            <person name="Roest Crollius H."/>
            <person name="Guiguen Y."/>
        </authorList>
    </citation>
    <scope>NUCLEOTIDE SEQUENCE</scope>
    <source>
        <strain evidence="18">NC1722</strain>
    </source>
</reference>
<evidence type="ECO:0000256" key="3">
    <source>
        <dbReference type="ARBA" id="ARBA00004496"/>
    </source>
</evidence>
<dbReference type="Gene3D" id="3.40.50.300">
    <property type="entry name" value="P-loop containing nucleotide triphosphate hydrolases"/>
    <property type="match status" value="2"/>
</dbReference>
<dbReference type="SUPFAM" id="SSF52540">
    <property type="entry name" value="P-loop containing nucleoside triphosphate hydrolases"/>
    <property type="match status" value="1"/>
</dbReference>
<feature type="domain" description="CARD" evidence="17">
    <location>
        <begin position="1"/>
        <end position="81"/>
    </location>
</feature>
<evidence type="ECO:0000256" key="16">
    <source>
        <dbReference type="ARBA" id="ARBA00038296"/>
    </source>
</evidence>
<dbReference type="EMBL" id="JAINUG010000017">
    <property type="protein sequence ID" value="KAJ8412848.1"/>
    <property type="molecule type" value="Genomic_DNA"/>
</dbReference>
<keyword evidence="11" id="KW-0832">Ubl conjugation</keyword>
<keyword evidence="7" id="KW-0433">Leucine-rich repeat</keyword>
<organism evidence="18 19">
    <name type="scientific">Aldrovandia affinis</name>
    <dbReference type="NCBI Taxonomy" id="143900"/>
    <lineage>
        <taxon>Eukaryota</taxon>
        <taxon>Metazoa</taxon>
        <taxon>Chordata</taxon>
        <taxon>Craniata</taxon>
        <taxon>Vertebrata</taxon>
        <taxon>Euteleostomi</taxon>
        <taxon>Actinopterygii</taxon>
        <taxon>Neopterygii</taxon>
        <taxon>Teleostei</taxon>
        <taxon>Notacanthiformes</taxon>
        <taxon>Halosauridae</taxon>
        <taxon>Aldrovandia</taxon>
    </lineage>
</organism>
<evidence type="ECO:0000256" key="10">
    <source>
        <dbReference type="ARBA" id="ARBA00022840"/>
    </source>
</evidence>
<dbReference type="InterPro" id="IPR032675">
    <property type="entry name" value="LRR_dom_sf"/>
</dbReference>
<keyword evidence="4" id="KW-1003">Cell membrane</keyword>
<evidence type="ECO:0000256" key="15">
    <source>
        <dbReference type="ARBA" id="ARBA00023288"/>
    </source>
</evidence>
<dbReference type="Pfam" id="PF17776">
    <property type="entry name" value="NLRC4_HD2"/>
    <property type="match status" value="1"/>
</dbReference>